<dbReference type="InParanoid" id="F6UUM2"/>
<dbReference type="AlphaFoldDB" id="F6UUM2"/>
<dbReference type="Proteomes" id="UP000008144">
    <property type="component" value="Chromosome 3"/>
</dbReference>
<dbReference type="HOGENOM" id="CLU_2183012_0_0_1"/>
<dbReference type="EMBL" id="EAAA01001778">
    <property type="status" value="NOT_ANNOTATED_CDS"/>
    <property type="molecule type" value="Genomic_DNA"/>
</dbReference>
<accession>F6UUM2</accession>
<organism evidence="1 2">
    <name type="scientific">Ciona intestinalis</name>
    <name type="common">Transparent sea squirt</name>
    <name type="synonym">Ascidia intestinalis</name>
    <dbReference type="NCBI Taxonomy" id="7719"/>
    <lineage>
        <taxon>Eukaryota</taxon>
        <taxon>Metazoa</taxon>
        <taxon>Chordata</taxon>
        <taxon>Tunicata</taxon>
        <taxon>Ascidiacea</taxon>
        <taxon>Phlebobranchia</taxon>
        <taxon>Cionidae</taxon>
        <taxon>Ciona</taxon>
    </lineage>
</organism>
<reference evidence="2" key="1">
    <citation type="journal article" date="2002" name="Science">
        <title>The draft genome of Ciona intestinalis: insights into chordate and vertebrate origins.</title>
        <authorList>
            <person name="Dehal P."/>
            <person name="Satou Y."/>
            <person name="Campbell R.K."/>
            <person name="Chapman J."/>
            <person name="Degnan B."/>
            <person name="De Tomaso A."/>
            <person name="Davidson B."/>
            <person name="Di Gregorio A."/>
            <person name="Gelpke M."/>
            <person name="Goodstein D.M."/>
            <person name="Harafuji N."/>
            <person name="Hastings K.E."/>
            <person name="Ho I."/>
            <person name="Hotta K."/>
            <person name="Huang W."/>
            <person name="Kawashima T."/>
            <person name="Lemaire P."/>
            <person name="Martinez D."/>
            <person name="Meinertzhagen I.A."/>
            <person name="Necula S."/>
            <person name="Nonaka M."/>
            <person name="Putnam N."/>
            <person name="Rash S."/>
            <person name="Saiga H."/>
            <person name="Satake M."/>
            <person name="Terry A."/>
            <person name="Yamada L."/>
            <person name="Wang H.G."/>
            <person name="Awazu S."/>
            <person name="Azumi K."/>
            <person name="Boore J."/>
            <person name="Branno M."/>
            <person name="Chin-Bow S."/>
            <person name="DeSantis R."/>
            <person name="Doyle S."/>
            <person name="Francino P."/>
            <person name="Keys D.N."/>
            <person name="Haga S."/>
            <person name="Hayashi H."/>
            <person name="Hino K."/>
            <person name="Imai K.S."/>
            <person name="Inaba K."/>
            <person name="Kano S."/>
            <person name="Kobayashi K."/>
            <person name="Kobayashi M."/>
            <person name="Lee B.I."/>
            <person name="Makabe K.W."/>
            <person name="Manohar C."/>
            <person name="Matassi G."/>
            <person name="Medina M."/>
            <person name="Mochizuki Y."/>
            <person name="Mount S."/>
            <person name="Morishita T."/>
            <person name="Miura S."/>
            <person name="Nakayama A."/>
            <person name="Nishizaka S."/>
            <person name="Nomoto H."/>
            <person name="Ohta F."/>
            <person name="Oishi K."/>
            <person name="Rigoutsos I."/>
            <person name="Sano M."/>
            <person name="Sasaki A."/>
            <person name="Sasakura Y."/>
            <person name="Shoguchi E."/>
            <person name="Shin-i T."/>
            <person name="Spagnuolo A."/>
            <person name="Stainier D."/>
            <person name="Suzuki M.M."/>
            <person name="Tassy O."/>
            <person name="Takatori N."/>
            <person name="Tokuoka M."/>
            <person name="Yagi K."/>
            <person name="Yoshizaki F."/>
            <person name="Wada S."/>
            <person name="Zhang C."/>
            <person name="Hyatt P.D."/>
            <person name="Larimer F."/>
            <person name="Detter C."/>
            <person name="Doggett N."/>
            <person name="Glavina T."/>
            <person name="Hawkins T."/>
            <person name="Richardson P."/>
            <person name="Lucas S."/>
            <person name="Kohara Y."/>
            <person name="Levine M."/>
            <person name="Satoh N."/>
            <person name="Rokhsar D.S."/>
        </authorList>
    </citation>
    <scope>NUCLEOTIDE SEQUENCE [LARGE SCALE GENOMIC DNA]</scope>
</reference>
<name>F6UUM2_CIOIN</name>
<evidence type="ECO:0000313" key="1">
    <source>
        <dbReference type="Ensembl" id="ENSCINP00000023229.2"/>
    </source>
</evidence>
<dbReference type="Ensembl" id="ENSCINT00000023475.2">
    <property type="protein sequence ID" value="ENSCINP00000023229.2"/>
    <property type="gene ID" value="ENSCING00000012449.2"/>
</dbReference>
<keyword evidence="2" id="KW-1185">Reference proteome</keyword>
<evidence type="ECO:0000313" key="2">
    <source>
        <dbReference type="Proteomes" id="UP000008144"/>
    </source>
</evidence>
<sequence>MESLMHSCFIVTSEIATSPLSCCICNFCFKSSSCIIDSSTAFWFRSSDLIGSSATFCFISSSGFFDSLTVFCFRSFLRVTCSSAAESTLSTGSTSPLSHSDVVFISLFT</sequence>
<protein>
    <submittedName>
        <fullName evidence="1">Uncharacterized protein</fullName>
    </submittedName>
</protein>
<reference evidence="1" key="3">
    <citation type="submission" date="2025-08" db="UniProtKB">
        <authorList>
            <consortium name="Ensembl"/>
        </authorList>
    </citation>
    <scope>IDENTIFICATION</scope>
</reference>
<reference evidence="1" key="2">
    <citation type="journal article" date="2008" name="Genome Biol.">
        <title>Improved genome assembly and evidence-based global gene model set for the chordate Ciona intestinalis: new insight into intron and operon populations.</title>
        <authorList>
            <person name="Satou Y."/>
            <person name="Mineta K."/>
            <person name="Ogasawara M."/>
            <person name="Sasakura Y."/>
            <person name="Shoguchi E."/>
            <person name="Ueno K."/>
            <person name="Yamada L."/>
            <person name="Matsumoto J."/>
            <person name="Wasserscheid J."/>
            <person name="Dewar K."/>
            <person name="Wiley G.B."/>
            <person name="Macmil S.L."/>
            <person name="Roe B.A."/>
            <person name="Zeller R.W."/>
            <person name="Hastings K.E."/>
            <person name="Lemaire P."/>
            <person name="Lindquist E."/>
            <person name="Endo T."/>
            <person name="Hotta K."/>
            <person name="Inaba K."/>
        </authorList>
    </citation>
    <scope>NUCLEOTIDE SEQUENCE [LARGE SCALE GENOMIC DNA]</scope>
    <source>
        <strain evidence="1">wild type</strain>
    </source>
</reference>
<reference evidence="1" key="4">
    <citation type="submission" date="2025-09" db="UniProtKB">
        <authorList>
            <consortium name="Ensembl"/>
        </authorList>
    </citation>
    <scope>IDENTIFICATION</scope>
</reference>
<proteinExistence type="predicted"/>